<gene>
    <name evidence="20" type="primary">pyk</name>
    <name evidence="18" type="ORF">CE91St7_08980</name>
    <name evidence="26" type="ORF">DWW04_09545</name>
    <name evidence="27" type="ORF">E1I98_23515</name>
    <name evidence="28" type="ORF">E1J06_22010</name>
    <name evidence="22" type="ORF">F2Y51_07140</name>
    <name evidence="21" type="ORF">F2Y58_06525</name>
    <name evidence="20" type="ORF">F2Y61_06900</name>
    <name evidence="19" type="ORF">F2Z07_06450</name>
    <name evidence="29" type="ORF">FSA04_16450</name>
    <name evidence="25" type="ORF">GKD17_20875</name>
    <name evidence="23" type="ORF">KSU80_02845</name>
    <name evidence="24" type="ORF">RVH45_17335</name>
</gene>
<dbReference type="KEGG" id="bdo:EL88_23860"/>
<dbReference type="NCBIfam" id="NF004978">
    <property type="entry name" value="PRK06354.1"/>
    <property type="match status" value="1"/>
</dbReference>
<comment type="cofactor">
    <cofactor evidence="2">
        <name>K(+)</name>
        <dbReference type="ChEBI" id="CHEBI:29103"/>
    </cofactor>
</comment>
<keyword evidence="6 15" id="KW-0808">Transferase</keyword>
<evidence type="ECO:0000256" key="1">
    <source>
        <dbReference type="ARBA" id="ARBA00001946"/>
    </source>
</evidence>
<dbReference type="Proteomes" id="UP000294834">
    <property type="component" value="Unassembled WGS sequence"/>
</dbReference>
<reference evidence="23" key="6">
    <citation type="submission" date="2021-06" db="EMBL/GenBank/DDBJ databases">
        <title>Collection of gut derived symbiotic bacterial strains cultured from healthy donors.</title>
        <authorList>
            <person name="Lin H."/>
            <person name="Littmann E."/>
            <person name="Pamer E.G."/>
        </authorList>
    </citation>
    <scope>NUCLEOTIDE SEQUENCE</scope>
    <source>
        <strain evidence="23">MSK.5.10</strain>
    </source>
</reference>
<dbReference type="UniPathway" id="UPA00109">
    <property type="reaction ID" value="UER00188"/>
</dbReference>
<dbReference type="GO" id="GO:0004743">
    <property type="term" value="F:pyruvate kinase activity"/>
    <property type="evidence" value="ECO:0007669"/>
    <property type="project" value="UniProtKB-UniRule"/>
</dbReference>
<dbReference type="EMBL" id="CP046176">
    <property type="protein sequence ID" value="QJR78638.1"/>
    <property type="molecule type" value="Genomic_DNA"/>
</dbReference>
<dbReference type="EMBL" id="SLTU01000003">
    <property type="protein sequence ID" value="TDA71845.1"/>
    <property type="molecule type" value="Genomic_DNA"/>
</dbReference>
<evidence type="ECO:0000313" key="19">
    <source>
        <dbReference type="EMBL" id="KAA5321735.1"/>
    </source>
</evidence>
<keyword evidence="12 15" id="KW-0324">Glycolysis</keyword>
<dbReference type="InterPro" id="IPR011037">
    <property type="entry name" value="Pyrv_Knase-like_insert_dom_sf"/>
</dbReference>
<dbReference type="EMBL" id="VOIF01000021">
    <property type="protein sequence ID" value="TWV68292.1"/>
    <property type="molecule type" value="Genomic_DNA"/>
</dbReference>
<evidence type="ECO:0000313" key="30">
    <source>
        <dbReference type="Proteomes" id="UP000283678"/>
    </source>
</evidence>
<dbReference type="GO" id="GO:0016301">
    <property type="term" value="F:kinase activity"/>
    <property type="evidence" value="ECO:0007669"/>
    <property type="project" value="UniProtKB-KW"/>
</dbReference>
<evidence type="ECO:0000256" key="12">
    <source>
        <dbReference type="ARBA" id="ARBA00023152"/>
    </source>
</evidence>
<dbReference type="Proteomes" id="UP000283678">
    <property type="component" value="Unassembled WGS sequence"/>
</dbReference>
<dbReference type="EMBL" id="VVZV01000006">
    <property type="protein sequence ID" value="KAA5321735.1"/>
    <property type="molecule type" value="Genomic_DNA"/>
</dbReference>
<dbReference type="EMBL" id="QRZL01000008">
    <property type="protein sequence ID" value="RGV77750.1"/>
    <property type="molecule type" value="Genomic_DNA"/>
</dbReference>
<dbReference type="EMBL" id="VVZB01000003">
    <property type="protein sequence ID" value="KAA5384014.1"/>
    <property type="molecule type" value="Genomic_DNA"/>
</dbReference>
<comment type="catalytic activity">
    <reaction evidence="15">
        <text>pyruvate + ATP = phosphoenolpyruvate + ADP + H(+)</text>
        <dbReference type="Rhea" id="RHEA:18157"/>
        <dbReference type="ChEBI" id="CHEBI:15361"/>
        <dbReference type="ChEBI" id="CHEBI:15378"/>
        <dbReference type="ChEBI" id="CHEBI:30616"/>
        <dbReference type="ChEBI" id="CHEBI:58702"/>
        <dbReference type="ChEBI" id="CHEBI:456216"/>
        <dbReference type="EC" id="2.7.1.40"/>
    </reaction>
</comment>
<evidence type="ECO:0000256" key="7">
    <source>
        <dbReference type="ARBA" id="ARBA00022723"/>
    </source>
</evidence>
<dbReference type="InterPro" id="IPR015795">
    <property type="entry name" value="Pyrv_Knase_C"/>
</dbReference>
<evidence type="ECO:0000313" key="31">
    <source>
        <dbReference type="Proteomes" id="UP000294527"/>
    </source>
</evidence>
<evidence type="ECO:0000259" key="16">
    <source>
        <dbReference type="Pfam" id="PF00224"/>
    </source>
</evidence>
<evidence type="ECO:0000313" key="32">
    <source>
        <dbReference type="Proteomes" id="UP000294834"/>
    </source>
</evidence>
<evidence type="ECO:0000313" key="18">
    <source>
        <dbReference type="EMBL" id="GKH80014.1"/>
    </source>
</evidence>
<dbReference type="InterPro" id="IPR040442">
    <property type="entry name" value="Pyrv_kinase-like_dom_sf"/>
</dbReference>
<comment type="cofactor">
    <cofactor evidence="1">
        <name>Mg(2+)</name>
        <dbReference type="ChEBI" id="CHEBI:18420"/>
    </cofactor>
</comment>
<dbReference type="PROSITE" id="PS00110">
    <property type="entry name" value="PYRUVATE_KINASE"/>
    <property type="match status" value="1"/>
</dbReference>
<evidence type="ECO:0000256" key="13">
    <source>
        <dbReference type="ARBA" id="ARBA00023317"/>
    </source>
</evidence>
<reference evidence="29 33" key="4">
    <citation type="submission" date="2019-07" db="EMBL/GenBank/DDBJ databases">
        <title>Genome sequencing of Bacteroides dorei iSURF_12.</title>
        <authorList>
            <person name="Sevigny J.L."/>
            <person name="Ruoff K.L."/>
            <person name="Price C.E."/>
            <person name="Valls R.A."/>
            <person name="O'Toole G.A."/>
        </authorList>
    </citation>
    <scope>NUCLEOTIDE SEQUENCE [LARGE SCALE GENOMIC DNA]</scope>
    <source>
        <strain evidence="29 33">ANK132K_1B</strain>
    </source>
</reference>
<evidence type="ECO:0000256" key="8">
    <source>
        <dbReference type="ARBA" id="ARBA00022741"/>
    </source>
</evidence>
<dbReference type="GO" id="GO:0005524">
    <property type="term" value="F:ATP binding"/>
    <property type="evidence" value="ECO:0007669"/>
    <property type="project" value="UniProtKB-KW"/>
</dbReference>
<evidence type="ECO:0000256" key="6">
    <source>
        <dbReference type="ARBA" id="ARBA00022679"/>
    </source>
</evidence>
<dbReference type="Proteomes" id="UP000481700">
    <property type="component" value="Unassembled WGS sequence"/>
</dbReference>
<proteinExistence type="inferred from homology"/>
<evidence type="ECO:0000313" key="22">
    <source>
        <dbReference type="EMBL" id="KAA5406617.1"/>
    </source>
</evidence>
<evidence type="ECO:0000313" key="28">
    <source>
        <dbReference type="EMBL" id="TDB03831.1"/>
    </source>
</evidence>
<dbReference type="RefSeq" id="WP_005850571.1">
    <property type="nucleotide sequence ID" value="NZ_BAABYF010000001.1"/>
</dbReference>
<evidence type="ECO:0000256" key="5">
    <source>
        <dbReference type="ARBA" id="ARBA00012142"/>
    </source>
</evidence>
<dbReference type="GO" id="GO:0006950">
    <property type="term" value="P:response to stress"/>
    <property type="evidence" value="ECO:0007669"/>
    <property type="project" value="UniProtKB-ARBA"/>
</dbReference>
<organism evidence="20 34">
    <name type="scientific">Phocaeicola dorei</name>
    <dbReference type="NCBI Taxonomy" id="357276"/>
    <lineage>
        <taxon>Bacteria</taxon>
        <taxon>Pseudomonadati</taxon>
        <taxon>Bacteroidota</taxon>
        <taxon>Bacteroidia</taxon>
        <taxon>Bacteroidales</taxon>
        <taxon>Bacteroidaceae</taxon>
        <taxon>Phocaeicola</taxon>
    </lineage>
</organism>
<dbReference type="Gene3D" id="2.40.33.10">
    <property type="entry name" value="PK beta-barrel domain-like"/>
    <property type="match status" value="1"/>
</dbReference>
<evidence type="ECO:0000313" key="26">
    <source>
        <dbReference type="EMBL" id="RGV77750.1"/>
    </source>
</evidence>
<evidence type="ECO:0000256" key="10">
    <source>
        <dbReference type="ARBA" id="ARBA00022840"/>
    </source>
</evidence>
<dbReference type="InterPro" id="IPR015793">
    <property type="entry name" value="Pyrv_Knase_brl"/>
</dbReference>
<reference evidence="25 38" key="5">
    <citation type="submission" date="2019-11" db="EMBL/GenBank/DDBJ databases">
        <title>Complete genome sequence of Bacteroides dorei DSM 17855.</title>
        <authorList>
            <person name="Russell J.T."/>
        </authorList>
    </citation>
    <scope>NUCLEOTIDE SEQUENCE [LARGE SCALE GENOMIC DNA]</scope>
    <source>
        <strain evidence="25 38">DSM 17855</strain>
    </source>
</reference>
<reference evidence="24" key="8">
    <citation type="submission" date="2023-10" db="EMBL/GenBank/DDBJ databases">
        <title>Genome of Potential pathogenic bacteria in Crohn's disease.</title>
        <authorList>
            <person name="Rodriguez-Palacios A."/>
        </authorList>
    </citation>
    <scope>NUCLEOTIDE SEQUENCE</scope>
    <source>
        <strain evidence="24">CavFT-hAR62</strain>
    </source>
</reference>
<dbReference type="EMBL" id="SLTX01000002">
    <property type="protein sequence ID" value="TDB03831.1"/>
    <property type="molecule type" value="Genomic_DNA"/>
</dbReference>
<dbReference type="Proteomes" id="UP000500949">
    <property type="component" value="Chromosome"/>
</dbReference>
<keyword evidence="11 15" id="KW-0460">Magnesium</keyword>
<evidence type="ECO:0000313" key="29">
    <source>
        <dbReference type="EMBL" id="TWV68292.1"/>
    </source>
</evidence>
<reference evidence="18" key="7">
    <citation type="submission" date="2022-01" db="EMBL/GenBank/DDBJ databases">
        <title>Novel bile acid biosynthetic pathways are enriched in the microbiome of centenarians.</title>
        <authorList>
            <person name="Sato Y."/>
            <person name="Atarashi K."/>
            <person name="Plichta R.D."/>
            <person name="Arai Y."/>
            <person name="Sasajima S."/>
            <person name="Kearney M.S."/>
            <person name="Suda W."/>
            <person name="Takeshita K."/>
            <person name="Sasaki T."/>
            <person name="Okamoto S."/>
            <person name="Skelly N.A."/>
            <person name="Okamura Y."/>
            <person name="Vlamakis H."/>
            <person name="Li Y."/>
            <person name="Tanoue T."/>
            <person name="Takei H."/>
            <person name="Nittono H."/>
            <person name="Narushima S."/>
            <person name="Irie J."/>
            <person name="Itoh H."/>
            <person name="Moriya K."/>
            <person name="Sugiura Y."/>
            <person name="Suematsu M."/>
            <person name="Moritoki N."/>
            <person name="Shibata S."/>
            <person name="Littman R.D."/>
            <person name="Fischbach A.M."/>
            <person name="Uwamino Y."/>
            <person name="Inoue T."/>
            <person name="Honda A."/>
            <person name="Hattori M."/>
            <person name="Murai T."/>
            <person name="Xavier J.R."/>
            <person name="Hirose N."/>
            <person name="Honda K."/>
        </authorList>
    </citation>
    <scope>NUCLEOTIDE SEQUENCE</scope>
    <source>
        <strain evidence="18">CE91-St7</strain>
    </source>
</reference>
<evidence type="ECO:0000313" key="23">
    <source>
        <dbReference type="EMBL" id="MBV3122130.1"/>
    </source>
</evidence>
<comment type="pathway">
    <text evidence="3 15">Carbohydrate degradation; glycolysis; pyruvate from D-glyceraldehyde 3-phosphate: step 5/5.</text>
</comment>
<evidence type="ECO:0000313" key="20">
    <source>
        <dbReference type="EMBL" id="KAA5384014.1"/>
    </source>
</evidence>
<feature type="domain" description="Pyruvate kinase C-terminal" evidence="17">
    <location>
        <begin position="358"/>
        <end position="460"/>
    </location>
</feature>
<dbReference type="EMBL" id="VVYY01000004">
    <property type="protein sequence ID" value="KAA5399769.1"/>
    <property type="molecule type" value="Genomic_DNA"/>
</dbReference>
<reference evidence="31 32" key="3">
    <citation type="journal article" date="2019" name="Nat. Microbiol.">
        <title>Genomic variation and strain-specific functional adaptation in the human gut microbiome during early life.</title>
        <authorList>
            <person name="Vatanen T."/>
            <person name="Plichta D.R."/>
            <person name="Somani J."/>
            <person name="Munch P.C."/>
            <person name="Arthur T.D."/>
            <person name="Hall A.B."/>
            <person name="Rudolf S."/>
            <person name="Oakeley E.J."/>
            <person name="Ke X."/>
            <person name="Young R.A."/>
            <person name="Haiser H.J."/>
            <person name="Kolde R."/>
            <person name="Yassour M."/>
            <person name="Luopajarvi K."/>
            <person name="Siljander H."/>
            <person name="Virtanen S.M."/>
            <person name="Ilonen J."/>
            <person name="Uibo R."/>
            <person name="Tillmann V."/>
            <person name="Mokurov S."/>
            <person name="Dorshakova N."/>
            <person name="Porter J.A."/>
            <person name="McHardy A.C."/>
            <person name="Lahdesmaki H."/>
            <person name="Vlamakis H."/>
            <person name="Huttenhower C."/>
            <person name="Knip M."/>
            <person name="Xavier R.J."/>
        </authorList>
    </citation>
    <scope>NUCLEOTIDE SEQUENCE [LARGE SCALE GENOMIC DNA]</scope>
    <source>
        <strain evidence="27 31">RJX1047</strain>
        <strain evidence="28 32">RJX1052</strain>
    </source>
</reference>
<dbReference type="NCBIfam" id="TIGR01064">
    <property type="entry name" value="pyruv_kin"/>
    <property type="match status" value="1"/>
</dbReference>
<dbReference type="KEGG" id="bdh:GV66_07545"/>
<dbReference type="Pfam" id="PF00224">
    <property type="entry name" value="PK"/>
    <property type="match status" value="1"/>
</dbReference>
<dbReference type="FunFam" id="3.20.20.60:FF:000001">
    <property type="entry name" value="Pyruvate kinase"/>
    <property type="match status" value="1"/>
</dbReference>
<evidence type="ECO:0000313" key="35">
    <source>
        <dbReference type="Proteomes" id="UP000441162"/>
    </source>
</evidence>
<evidence type="ECO:0000313" key="36">
    <source>
        <dbReference type="Proteomes" id="UP000481616"/>
    </source>
</evidence>
<dbReference type="InterPro" id="IPR001697">
    <property type="entry name" value="Pyr_Knase"/>
</dbReference>
<dbReference type="EMBL" id="BQOB01000001">
    <property type="protein sequence ID" value="GKH80014.1"/>
    <property type="molecule type" value="Genomic_DNA"/>
</dbReference>
<evidence type="ECO:0000313" key="37">
    <source>
        <dbReference type="Proteomes" id="UP000481700"/>
    </source>
</evidence>
<evidence type="ECO:0000313" key="21">
    <source>
        <dbReference type="EMBL" id="KAA5399769.1"/>
    </source>
</evidence>
<dbReference type="InterPro" id="IPR015806">
    <property type="entry name" value="Pyrv_Knase_insert_dom_sf"/>
</dbReference>
<evidence type="ECO:0000259" key="17">
    <source>
        <dbReference type="Pfam" id="PF02887"/>
    </source>
</evidence>
<keyword evidence="7" id="KW-0479">Metal-binding</keyword>
<reference evidence="26 30" key="1">
    <citation type="submission" date="2018-08" db="EMBL/GenBank/DDBJ databases">
        <title>A genome reference for cultivated species of the human gut microbiota.</title>
        <authorList>
            <person name="Zou Y."/>
            <person name="Xue W."/>
            <person name="Luo G."/>
        </authorList>
    </citation>
    <scope>NUCLEOTIDE SEQUENCE [LARGE SCALE GENOMIC DNA]</scope>
    <source>
        <strain evidence="26 30">AF14-1AC</strain>
    </source>
</reference>
<dbReference type="Proteomes" id="UP000441162">
    <property type="component" value="Unassembled WGS sequence"/>
</dbReference>
<evidence type="ECO:0000256" key="4">
    <source>
        <dbReference type="ARBA" id="ARBA00008663"/>
    </source>
</evidence>
<dbReference type="InterPro" id="IPR015813">
    <property type="entry name" value="Pyrv/PenolPyrv_kinase-like_dom"/>
</dbReference>
<dbReference type="EMBL" id="JAWDEV010000011">
    <property type="protein sequence ID" value="MDU0271622.1"/>
    <property type="molecule type" value="Genomic_DNA"/>
</dbReference>
<evidence type="ECO:0000313" key="25">
    <source>
        <dbReference type="EMBL" id="QJR78638.1"/>
    </source>
</evidence>
<name>A0A076J0M3_9BACT</name>
<dbReference type="InterPro" id="IPR018209">
    <property type="entry name" value="Pyrv_Knase_AS"/>
</dbReference>
<dbReference type="PANTHER" id="PTHR11817">
    <property type="entry name" value="PYRUVATE KINASE"/>
    <property type="match status" value="1"/>
</dbReference>
<dbReference type="eggNOG" id="COG0469">
    <property type="taxonomic scope" value="Bacteria"/>
</dbReference>
<dbReference type="EMBL" id="JAHOAX010000002">
    <property type="protein sequence ID" value="MBV3122130.1"/>
    <property type="molecule type" value="Genomic_DNA"/>
</dbReference>
<dbReference type="Proteomes" id="UP000777173">
    <property type="component" value="Unassembled WGS sequence"/>
</dbReference>
<dbReference type="EC" id="2.7.1.40" evidence="5 14"/>
<evidence type="ECO:0000313" key="24">
    <source>
        <dbReference type="EMBL" id="MDU0271622.1"/>
    </source>
</evidence>
<reference evidence="34 35" key="2">
    <citation type="journal article" date="2019" name="Nat. Med.">
        <title>A library of human gut bacterial isolates paired with longitudinal multiomics data enables mechanistic microbiome research.</title>
        <authorList>
            <person name="Poyet M."/>
            <person name="Groussin M."/>
            <person name="Gibbons S.M."/>
            <person name="Avila-Pacheco J."/>
            <person name="Jiang X."/>
            <person name="Kearney S.M."/>
            <person name="Perrotta A.R."/>
            <person name="Berdy B."/>
            <person name="Zhao S."/>
            <person name="Lieberman T.D."/>
            <person name="Swanson P.K."/>
            <person name="Smith M."/>
            <person name="Roesemann S."/>
            <person name="Alexander J.E."/>
            <person name="Rich S.A."/>
            <person name="Livny J."/>
            <person name="Vlamakis H."/>
            <person name="Clish C."/>
            <person name="Bullock K."/>
            <person name="Deik A."/>
            <person name="Scott J."/>
            <person name="Pierce K.A."/>
            <person name="Xavier R.J."/>
            <person name="Alm E.J."/>
        </authorList>
    </citation>
    <scope>NUCLEOTIDE SEQUENCE [LARGE SCALE GENOMIC DNA]</scope>
    <source>
        <strain evidence="21 36">BIOML-A1</strain>
        <strain evidence="19 37">BIOML-A25</strain>
        <strain evidence="22 35">BIOML-A4</strain>
        <strain evidence="20 34">BIOML-A5</strain>
    </source>
</reference>
<dbReference type="Proteomes" id="UP000481616">
    <property type="component" value="Unassembled WGS sequence"/>
</dbReference>
<dbReference type="SUPFAM" id="SSF50800">
    <property type="entry name" value="PK beta-barrel domain-like"/>
    <property type="match status" value="1"/>
</dbReference>
<dbReference type="Gene3D" id="3.20.20.60">
    <property type="entry name" value="Phosphoenolpyruvate-binding domains"/>
    <property type="match status" value="1"/>
</dbReference>
<dbReference type="GO" id="GO:0000287">
    <property type="term" value="F:magnesium ion binding"/>
    <property type="evidence" value="ECO:0007669"/>
    <property type="project" value="UniProtKB-UniRule"/>
</dbReference>
<dbReference type="Proteomes" id="UP001055104">
    <property type="component" value="Unassembled WGS sequence"/>
</dbReference>
<evidence type="ECO:0000256" key="2">
    <source>
        <dbReference type="ARBA" id="ARBA00001958"/>
    </source>
</evidence>
<dbReference type="NCBIfam" id="NF004491">
    <property type="entry name" value="PRK05826.1"/>
    <property type="match status" value="1"/>
</dbReference>
<dbReference type="GeneID" id="93449124"/>
<protein>
    <recommendedName>
        <fullName evidence="5 14">Pyruvate kinase</fullName>
        <ecNumber evidence="5 14">2.7.1.40</ecNumber>
    </recommendedName>
</protein>
<dbReference type="GeneID" id="5301843"/>
<dbReference type="Pfam" id="PF02887">
    <property type="entry name" value="PK_C"/>
    <property type="match status" value="1"/>
</dbReference>
<keyword evidence="8" id="KW-0547">Nucleotide-binding</keyword>
<evidence type="ECO:0000256" key="11">
    <source>
        <dbReference type="ARBA" id="ARBA00022842"/>
    </source>
</evidence>
<evidence type="ECO:0000256" key="15">
    <source>
        <dbReference type="RuleBase" id="RU000504"/>
    </source>
</evidence>
<evidence type="ECO:0000313" key="34">
    <source>
        <dbReference type="Proteomes" id="UP000347681"/>
    </source>
</evidence>
<keyword evidence="13 20" id="KW-0670">Pyruvate</keyword>
<dbReference type="AlphaFoldDB" id="A0A076J0M3"/>
<dbReference type="SUPFAM" id="SSF52935">
    <property type="entry name" value="PK C-terminal domain-like"/>
    <property type="match status" value="1"/>
</dbReference>
<dbReference type="PRINTS" id="PR01050">
    <property type="entry name" value="PYRUVTKNASE"/>
</dbReference>
<evidence type="ECO:0000313" key="33">
    <source>
        <dbReference type="Proteomes" id="UP000315833"/>
    </source>
</evidence>
<dbReference type="EMBL" id="VVZA01000004">
    <property type="protein sequence ID" value="KAA5406617.1"/>
    <property type="molecule type" value="Genomic_DNA"/>
</dbReference>
<feature type="domain" description="Pyruvate kinase barrel" evidence="16">
    <location>
        <begin position="4"/>
        <end position="322"/>
    </location>
</feature>
<dbReference type="Proteomes" id="UP000347681">
    <property type="component" value="Unassembled WGS sequence"/>
</dbReference>
<dbReference type="InterPro" id="IPR036918">
    <property type="entry name" value="Pyrv_Knase_C_sf"/>
</dbReference>
<dbReference type="Proteomes" id="UP001181086">
    <property type="component" value="Unassembled WGS sequence"/>
</dbReference>
<keyword evidence="9 15" id="KW-0418">Kinase</keyword>
<evidence type="ECO:0000256" key="9">
    <source>
        <dbReference type="ARBA" id="ARBA00022777"/>
    </source>
</evidence>
<dbReference type="SUPFAM" id="SSF51621">
    <property type="entry name" value="Phosphoenolpyruvate/pyruvate domain"/>
    <property type="match status" value="1"/>
</dbReference>
<accession>A0A076J0M3</accession>
<comment type="similarity">
    <text evidence="4 15">Belongs to the pyruvate kinase family.</text>
</comment>
<sequence length="487" mass="54238">MMLKQTKIVASISDQRCEVEFIRDLFKAGMNVVRMNTAHASREGFEKLITNVREVSNRIAILMDTKGPEVRTTAIAGGEPIPYQIGDKVKIVGNPAQETTRECIAVSYPGFVHDLQVDGDILIDDGDLELRVIEKTDEYLLCEVQNEATLGNRKSVNVPGVRINLPSLTEKDRNNILYAIEKDIDFIAHSFVRNKQDVLDIRQILDAYGSDIKIIAKIENQEGVDNIDEILEVADGVMVARGDLGIEVPQERIPGIQRLLIKKCILAKKPVIVATQMLHTMINNPRPTRAEVTDIANAIYYRTDALMLSGETAYGKYPVEAVKTMAKIAAQAEKDKLAENDIRIPLDENSNDVTAFLAKQAVKATSKLNIRAIITDSFSGRTARNIAAFRGKYPVLAICYKEKTMRHLALSYGVEAIYMPEKANGQAYYFAALRKLLDDGVLSESDMVAYLSSGKQGTQTSFLEINVVGDVLKYAMDYVLPNRNRYL</sequence>
<keyword evidence="10" id="KW-0067">ATP-binding</keyword>
<evidence type="ECO:0000313" key="27">
    <source>
        <dbReference type="EMBL" id="TDA71845.1"/>
    </source>
</evidence>
<dbReference type="Proteomes" id="UP000294527">
    <property type="component" value="Unassembled WGS sequence"/>
</dbReference>
<dbReference type="GO" id="GO:0030955">
    <property type="term" value="F:potassium ion binding"/>
    <property type="evidence" value="ECO:0007669"/>
    <property type="project" value="UniProtKB-UniRule"/>
</dbReference>
<evidence type="ECO:0000313" key="38">
    <source>
        <dbReference type="Proteomes" id="UP000500949"/>
    </source>
</evidence>
<evidence type="ECO:0000256" key="3">
    <source>
        <dbReference type="ARBA" id="ARBA00004997"/>
    </source>
</evidence>
<dbReference type="FunFam" id="2.40.33.10:FF:000001">
    <property type="entry name" value="Pyruvate kinase"/>
    <property type="match status" value="1"/>
</dbReference>
<dbReference type="Proteomes" id="UP000315833">
    <property type="component" value="Unassembled WGS sequence"/>
</dbReference>
<dbReference type="Gene3D" id="3.40.1380.20">
    <property type="entry name" value="Pyruvate kinase, C-terminal domain"/>
    <property type="match status" value="1"/>
</dbReference>
<evidence type="ECO:0000256" key="14">
    <source>
        <dbReference type="NCBIfam" id="TIGR01064"/>
    </source>
</evidence>